<sequence>MPIRIKQAVKPAPKHTCAGCGVETSAVNFYEGDTELPWCNECFVTDEELVELQSKMPFCQKKKIKVRVVAALKK</sequence>
<accession>A0A6C0BDC2</accession>
<protein>
    <submittedName>
        <fullName evidence="1">Uncharacterized protein</fullName>
    </submittedName>
</protein>
<organism evidence="1">
    <name type="scientific">viral metagenome</name>
    <dbReference type="NCBI Taxonomy" id="1070528"/>
    <lineage>
        <taxon>unclassified sequences</taxon>
        <taxon>metagenomes</taxon>
        <taxon>organismal metagenomes</taxon>
    </lineage>
</organism>
<dbReference type="EMBL" id="MN739109">
    <property type="protein sequence ID" value="QHS89403.1"/>
    <property type="molecule type" value="Genomic_DNA"/>
</dbReference>
<dbReference type="AlphaFoldDB" id="A0A6C0BDC2"/>
<proteinExistence type="predicted"/>
<reference evidence="1" key="1">
    <citation type="journal article" date="2020" name="Nature">
        <title>Giant virus diversity and host interactions through global metagenomics.</title>
        <authorList>
            <person name="Schulz F."/>
            <person name="Roux S."/>
            <person name="Paez-Espino D."/>
            <person name="Jungbluth S."/>
            <person name="Walsh D.A."/>
            <person name="Denef V.J."/>
            <person name="McMahon K.D."/>
            <person name="Konstantinidis K.T."/>
            <person name="Eloe-Fadrosh E.A."/>
            <person name="Kyrpides N.C."/>
            <person name="Woyke T."/>
        </authorList>
    </citation>
    <scope>NUCLEOTIDE SEQUENCE</scope>
    <source>
        <strain evidence="1">GVMAG-M-3300010158-60</strain>
    </source>
</reference>
<evidence type="ECO:0000313" key="1">
    <source>
        <dbReference type="EMBL" id="QHS89403.1"/>
    </source>
</evidence>
<name>A0A6C0BDC2_9ZZZZ</name>